<evidence type="ECO:0000313" key="1">
    <source>
        <dbReference type="EMBL" id="DAF50991.1"/>
    </source>
</evidence>
<reference evidence="1" key="1">
    <citation type="journal article" date="2021" name="Proc. Natl. Acad. Sci. U.S.A.">
        <title>A Catalog of Tens of Thousands of Viruses from Human Metagenomes Reveals Hidden Associations with Chronic Diseases.</title>
        <authorList>
            <person name="Tisza M.J."/>
            <person name="Buck C.B."/>
        </authorList>
    </citation>
    <scope>NUCLEOTIDE SEQUENCE</scope>
    <source>
        <strain evidence="1">Ctvhu9</strain>
    </source>
</reference>
<dbReference type="EMBL" id="BK032607">
    <property type="protein sequence ID" value="DAF50991.1"/>
    <property type="molecule type" value="Genomic_DNA"/>
</dbReference>
<sequence>MHYNQRSANNTRLSAYKYSPTLLYQITLQKSRRLYK</sequence>
<accession>A0A8S5SJY3</accession>
<name>A0A8S5SJY3_9CAUD</name>
<proteinExistence type="predicted"/>
<organism evidence="1">
    <name type="scientific">Siphoviridae sp. ctvhu9</name>
    <dbReference type="NCBI Taxonomy" id="2827968"/>
    <lineage>
        <taxon>Viruses</taxon>
        <taxon>Duplodnaviria</taxon>
        <taxon>Heunggongvirae</taxon>
        <taxon>Uroviricota</taxon>
        <taxon>Caudoviricetes</taxon>
    </lineage>
</organism>
<protein>
    <submittedName>
        <fullName evidence="1">Uncharacterized protein</fullName>
    </submittedName>
</protein>